<dbReference type="Proteomes" id="UP001466331">
    <property type="component" value="Unassembled WGS sequence"/>
</dbReference>
<feature type="region of interest" description="Disordered" evidence="1">
    <location>
        <begin position="61"/>
        <end position="134"/>
    </location>
</feature>
<reference evidence="3 4" key="1">
    <citation type="submission" date="2024-03" db="EMBL/GenBank/DDBJ databases">
        <title>Ignisphaera cupida sp. nov., a hyperthermophilic hydrolytic archaeon from a hot spring of Kamchatka, and proposal of Ignisphaeraceae fam. nov.</title>
        <authorList>
            <person name="Podosokorskaya O.A."/>
            <person name="Elcheninov A.G."/>
            <person name="Maltseva A.I."/>
            <person name="Zayulina K.S."/>
            <person name="Novikov A."/>
            <person name="Merkel A.Y."/>
        </authorList>
    </citation>
    <scope>NUCLEOTIDE SEQUENCE [LARGE SCALE GENOMIC DNA]</scope>
    <source>
        <strain evidence="3 4">38H-sp</strain>
    </source>
</reference>
<evidence type="ECO:0000313" key="4">
    <source>
        <dbReference type="Proteomes" id="UP001466331"/>
    </source>
</evidence>
<evidence type="ECO:0008006" key="5">
    <source>
        <dbReference type="Google" id="ProtNLM"/>
    </source>
</evidence>
<proteinExistence type="predicted"/>
<keyword evidence="4" id="KW-1185">Reference proteome</keyword>
<gene>
    <name evidence="3" type="ORF">WKV44_08780</name>
</gene>
<feature type="compositionally biased region" description="Polar residues" evidence="1">
    <location>
        <begin position="89"/>
        <end position="134"/>
    </location>
</feature>
<comment type="caution">
    <text evidence="3">The sequence shown here is derived from an EMBL/GenBank/DDBJ whole genome shotgun (WGS) entry which is preliminary data.</text>
</comment>
<evidence type="ECO:0000313" key="3">
    <source>
        <dbReference type="EMBL" id="MEM5948636.1"/>
    </source>
</evidence>
<organism evidence="3 4">
    <name type="scientific">Rarispira pelagica</name>
    <dbReference type="NCBI Taxonomy" id="3141764"/>
    <lineage>
        <taxon>Bacteria</taxon>
        <taxon>Pseudomonadati</taxon>
        <taxon>Spirochaetota</taxon>
        <taxon>Spirochaetia</taxon>
        <taxon>Winmispirales</taxon>
        <taxon>Winmispiraceae</taxon>
        <taxon>Rarispira</taxon>
    </lineage>
</organism>
<name>A0ABU9UD96_9SPIR</name>
<keyword evidence="2" id="KW-0472">Membrane</keyword>
<feature type="transmembrane region" description="Helical" evidence="2">
    <location>
        <begin position="15"/>
        <end position="38"/>
    </location>
</feature>
<keyword evidence="2" id="KW-1133">Transmembrane helix</keyword>
<evidence type="ECO:0000256" key="1">
    <source>
        <dbReference type="SAM" id="MobiDB-lite"/>
    </source>
</evidence>
<protein>
    <recommendedName>
        <fullName evidence="5">TonB C-terminal domain-containing protein</fullName>
    </recommendedName>
</protein>
<sequence>MREDLRKQQDKRIKLLSISISAGIYLLIVIALWIAGLLQYQELSDISSPVNIKLKSQGNAPIPQIAQEPPKGTQTPPQPEATPQHTEQNNNKPQPTKQAEKQTPTSTSTKQAASTPRPTQQEQPAEISGQENGSSYNIGFSASAGQVGRSFYVPIYLYMPLPDTLTDTTISYLRIKEPQLQWETIYHQQNDTWLISSQPPIEQRPQYWNALSKAGYNPTKASYKNRPNLKNVKIEFRVDSSKKGSRLTDIKILTSSGYSDIDEAILYGFSQATFFNNTDQPIKGVFTYKF</sequence>
<dbReference type="RefSeq" id="WP_420070086.1">
    <property type="nucleotide sequence ID" value="NZ_JBCHKQ010000004.1"/>
</dbReference>
<keyword evidence="2" id="KW-0812">Transmembrane</keyword>
<evidence type="ECO:0000256" key="2">
    <source>
        <dbReference type="SAM" id="Phobius"/>
    </source>
</evidence>
<accession>A0ABU9UD96</accession>
<dbReference type="EMBL" id="JBCHKQ010000004">
    <property type="protein sequence ID" value="MEM5948636.1"/>
    <property type="molecule type" value="Genomic_DNA"/>
</dbReference>